<reference evidence="4" key="1">
    <citation type="submission" date="2018-03" db="EMBL/GenBank/DDBJ databases">
        <title>Genome sequencing of Melaminivora sp. strain SC2-7.</title>
        <authorList>
            <person name="Kim S.-J."/>
            <person name="Heo J."/>
            <person name="Ahn J.-H."/>
            <person name="Kwon S.-W."/>
        </authorList>
    </citation>
    <scope>NUCLEOTIDE SEQUENCE [LARGE SCALE GENOMIC DNA]</scope>
    <source>
        <strain evidence="4">SC2-7</strain>
    </source>
</reference>
<dbReference type="PANTHER" id="PTHR34408">
    <property type="entry name" value="FAMILY PROTEIN, PUTATIVE-RELATED"/>
    <property type="match status" value="1"/>
</dbReference>
<dbReference type="SMART" id="SM00287">
    <property type="entry name" value="SH3b"/>
    <property type="match status" value="2"/>
</dbReference>
<proteinExistence type="predicted"/>
<name>A0A2P1NML2_9BURK</name>
<accession>A0A2P1NML2</accession>
<keyword evidence="4" id="KW-1185">Reference proteome</keyword>
<dbReference type="PROSITE" id="PS51781">
    <property type="entry name" value="SH3B"/>
    <property type="match status" value="1"/>
</dbReference>
<evidence type="ECO:0000256" key="1">
    <source>
        <dbReference type="SAM" id="SignalP"/>
    </source>
</evidence>
<dbReference type="Pfam" id="PF08239">
    <property type="entry name" value="SH3_3"/>
    <property type="match status" value="1"/>
</dbReference>
<dbReference type="Gene3D" id="2.30.30.40">
    <property type="entry name" value="SH3 Domains"/>
    <property type="match status" value="2"/>
</dbReference>
<protein>
    <submittedName>
        <fullName evidence="3">Peptide-binding protein</fullName>
    </submittedName>
</protein>
<feature type="signal peptide" evidence="1">
    <location>
        <begin position="1"/>
        <end position="33"/>
    </location>
</feature>
<dbReference type="EMBL" id="CP027792">
    <property type="protein sequence ID" value="AVP58292.1"/>
    <property type="molecule type" value="Genomic_DNA"/>
</dbReference>
<dbReference type="PANTHER" id="PTHR34408:SF1">
    <property type="entry name" value="GLYCOSYL HYDROLASE FAMILY 19 DOMAIN-CONTAINING PROTEIN HI_1415"/>
    <property type="match status" value="1"/>
</dbReference>
<dbReference type="Pfam" id="PF06347">
    <property type="entry name" value="SH3_4"/>
    <property type="match status" value="1"/>
</dbReference>
<dbReference type="Proteomes" id="UP000241829">
    <property type="component" value="Chromosome"/>
</dbReference>
<feature type="domain" description="SH3b" evidence="2">
    <location>
        <begin position="96"/>
        <end position="158"/>
    </location>
</feature>
<evidence type="ECO:0000313" key="3">
    <source>
        <dbReference type="EMBL" id="AVP58292.1"/>
    </source>
</evidence>
<dbReference type="InterPro" id="IPR052354">
    <property type="entry name" value="Cell_Wall_Dynamics_Protein"/>
</dbReference>
<dbReference type="OrthoDB" id="5297720at2"/>
<keyword evidence="1" id="KW-0732">Signal</keyword>
<sequence>MSFALPRFASALRTAAAALALAAPLLAPAGAQAREFVSIKGNVVNVREKPTTRSDTLWELASGYPLQVRERRGQWLHVGDYEATLGWVFAPLTTKAPHRVVTAPTANLRAKPGTSSRIVGKLEHNEIVRTLDNQGTWAKVRRDGGQTGWVAKRLTWGW</sequence>
<dbReference type="KEGG" id="melm:C7H73_11880"/>
<dbReference type="AlphaFoldDB" id="A0A2P1NML2"/>
<organism evidence="3 4">
    <name type="scientific">Pulveribacter suum</name>
    <dbReference type="NCBI Taxonomy" id="2116657"/>
    <lineage>
        <taxon>Bacteria</taxon>
        <taxon>Pseudomonadati</taxon>
        <taxon>Pseudomonadota</taxon>
        <taxon>Betaproteobacteria</taxon>
        <taxon>Burkholderiales</taxon>
        <taxon>Comamonadaceae</taxon>
        <taxon>Pulveribacter</taxon>
    </lineage>
</organism>
<evidence type="ECO:0000259" key="2">
    <source>
        <dbReference type="PROSITE" id="PS51781"/>
    </source>
</evidence>
<dbReference type="RefSeq" id="WP_106846840.1">
    <property type="nucleotide sequence ID" value="NZ_CP027792.1"/>
</dbReference>
<dbReference type="InterPro" id="IPR003646">
    <property type="entry name" value="SH3-like_bac-type"/>
</dbReference>
<evidence type="ECO:0000313" key="4">
    <source>
        <dbReference type="Proteomes" id="UP000241829"/>
    </source>
</evidence>
<dbReference type="InterPro" id="IPR010466">
    <property type="entry name" value="DUF1058"/>
</dbReference>
<feature type="chain" id="PRO_5015172759" evidence="1">
    <location>
        <begin position="34"/>
        <end position="158"/>
    </location>
</feature>
<gene>
    <name evidence="3" type="ORF">C7H73_11880</name>
</gene>